<evidence type="ECO:0000256" key="6">
    <source>
        <dbReference type="ARBA" id="ARBA00022692"/>
    </source>
</evidence>
<dbReference type="InterPro" id="IPR048279">
    <property type="entry name" value="MdtK-like"/>
</dbReference>
<feature type="transmembrane region" description="Helical" evidence="10">
    <location>
        <begin position="392"/>
        <end position="415"/>
    </location>
</feature>
<evidence type="ECO:0000256" key="9">
    <source>
        <dbReference type="ARBA" id="ARBA00023251"/>
    </source>
</evidence>
<comment type="subcellular location">
    <subcellularLocation>
        <location evidence="1">Cell membrane</location>
        <topology evidence="1">Multi-pass membrane protein</topology>
    </subcellularLocation>
</comment>
<sequence>MNTNQDHNQLLSLETDSVGKVFVRYLVPSVIGMLMMSVNVVVDGIFVGQRLGEVALAGVNVAFPLFSIYFALSLWIGIGGATICSRHLGAKQIKEARSVFTHSLTLIFGLTLLLAALAFLFREPLAVFLGANDDTLPYVKEYMNVLLVGGFAITVQNTFSVFVRNDGNPNLAMMSLLVTAFFNIVLNYVFLFVLDYGVAGSALALVIAATLGAIVLSLHFVRKDTALRFAVSRFSRELAKETFTIGFPSFVAEIGIAVFTAGYNMAMVRWAGTVGVSAFSILNYIHSVMLMTFLGMGSAIQPLISYYRGAKLVERQKATMRIAVRTAFGTGLVVFLIGLVAAHGIVAAFGSFAEEVQELAVTGIRLFFAGYLFMGINFVMMTYFQATDQVRMATWITVAREMLLMVAILLTLPHWLGTSGIWLAIPLSELIVLLTVYAYVRRRSRSLPATGSSVRGKLEG</sequence>
<gene>
    <name evidence="11" type="ORF">BPA01_18060</name>
</gene>
<comment type="caution">
    <text evidence="11">The sequence shown here is derived from an EMBL/GenBank/DDBJ whole genome shotgun (WGS) entry which is preliminary data.</text>
</comment>
<dbReference type="PANTHER" id="PTHR43823">
    <property type="entry name" value="SPORULATION PROTEIN YKVU"/>
    <property type="match status" value="1"/>
</dbReference>
<feature type="transmembrane region" description="Helical" evidence="10">
    <location>
        <begin position="284"/>
        <end position="307"/>
    </location>
</feature>
<keyword evidence="12" id="KW-1185">Reference proteome</keyword>
<dbReference type="PIRSF" id="PIRSF006603">
    <property type="entry name" value="DinF"/>
    <property type="match status" value="1"/>
</dbReference>
<dbReference type="GO" id="GO:0005886">
    <property type="term" value="C:plasma membrane"/>
    <property type="evidence" value="ECO:0007669"/>
    <property type="project" value="UniProtKB-SubCell"/>
</dbReference>
<evidence type="ECO:0000256" key="1">
    <source>
        <dbReference type="ARBA" id="ARBA00004651"/>
    </source>
</evidence>
<feature type="transmembrane region" description="Helical" evidence="10">
    <location>
        <begin position="54"/>
        <end position="78"/>
    </location>
</feature>
<comment type="similarity">
    <text evidence="2">Belongs to the multi antimicrobial extrusion (MATE) (TC 2.A.66.1) family. MepA subfamily.</text>
</comment>
<feature type="transmembrane region" description="Helical" evidence="10">
    <location>
        <begin position="175"/>
        <end position="194"/>
    </location>
</feature>
<dbReference type="GO" id="GO:0042910">
    <property type="term" value="F:xenobiotic transmembrane transporter activity"/>
    <property type="evidence" value="ECO:0007669"/>
    <property type="project" value="InterPro"/>
</dbReference>
<keyword evidence="4" id="KW-0813">Transport</keyword>
<evidence type="ECO:0000313" key="11">
    <source>
        <dbReference type="EMBL" id="GEB32226.1"/>
    </source>
</evidence>
<evidence type="ECO:0000256" key="2">
    <source>
        <dbReference type="ARBA" id="ARBA00008417"/>
    </source>
</evidence>
<evidence type="ECO:0000256" key="5">
    <source>
        <dbReference type="ARBA" id="ARBA00022475"/>
    </source>
</evidence>
<protein>
    <recommendedName>
        <fullName evidence="3">Multidrug export protein MepA</fullName>
    </recommendedName>
</protein>
<evidence type="ECO:0000256" key="10">
    <source>
        <dbReference type="SAM" id="Phobius"/>
    </source>
</evidence>
<feature type="transmembrane region" description="Helical" evidence="10">
    <location>
        <begin position="328"/>
        <end position="353"/>
    </location>
</feature>
<feature type="transmembrane region" description="Helical" evidence="10">
    <location>
        <begin position="242"/>
        <end position="264"/>
    </location>
</feature>
<dbReference type="STRING" id="54914.AV540_05865"/>
<feature type="transmembrane region" description="Helical" evidence="10">
    <location>
        <begin position="421"/>
        <end position="440"/>
    </location>
</feature>
<dbReference type="CDD" id="cd13143">
    <property type="entry name" value="MATE_MepA_like"/>
    <property type="match status" value="1"/>
</dbReference>
<feature type="transmembrane region" description="Helical" evidence="10">
    <location>
        <begin position="21"/>
        <end position="42"/>
    </location>
</feature>
<dbReference type="Proteomes" id="UP000316882">
    <property type="component" value="Unassembled WGS sequence"/>
</dbReference>
<dbReference type="PANTHER" id="PTHR43823:SF4">
    <property type="entry name" value="SPORULATION PROTEIN YKVU"/>
    <property type="match status" value="1"/>
</dbReference>
<dbReference type="RefSeq" id="WP_122963457.1">
    <property type="nucleotide sequence ID" value="NZ_BJMH01000007.1"/>
</dbReference>
<dbReference type="EMBL" id="BJMH01000007">
    <property type="protein sequence ID" value="GEB32226.1"/>
    <property type="molecule type" value="Genomic_DNA"/>
</dbReference>
<keyword evidence="6 10" id="KW-0812">Transmembrane</keyword>
<dbReference type="AlphaFoldDB" id="A0A4Y3PJS4"/>
<dbReference type="InterPro" id="IPR051327">
    <property type="entry name" value="MATE_MepA_subfamily"/>
</dbReference>
<feature type="transmembrane region" description="Helical" evidence="10">
    <location>
        <begin position="359"/>
        <end position="380"/>
    </location>
</feature>
<keyword evidence="8 10" id="KW-0472">Membrane</keyword>
<organism evidence="11 12">
    <name type="scientific">Brevibacillus parabrevis</name>
    <dbReference type="NCBI Taxonomy" id="54914"/>
    <lineage>
        <taxon>Bacteria</taxon>
        <taxon>Bacillati</taxon>
        <taxon>Bacillota</taxon>
        <taxon>Bacilli</taxon>
        <taxon>Bacillales</taxon>
        <taxon>Paenibacillaceae</taxon>
        <taxon>Brevibacillus</taxon>
    </lineage>
</organism>
<keyword evidence="9" id="KW-0046">Antibiotic resistance</keyword>
<evidence type="ECO:0000256" key="7">
    <source>
        <dbReference type="ARBA" id="ARBA00022989"/>
    </source>
</evidence>
<reference evidence="11 12" key="1">
    <citation type="submission" date="2019-06" db="EMBL/GenBank/DDBJ databases">
        <title>Whole genome shotgun sequence of Brevibacillus parabrevis NBRC 12334.</title>
        <authorList>
            <person name="Hosoyama A."/>
            <person name="Uohara A."/>
            <person name="Ohji S."/>
            <person name="Ichikawa N."/>
        </authorList>
    </citation>
    <scope>NUCLEOTIDE SEQUENCE [LARGE SCALE GENOMIC DNA]</scope>
    <source>
        <strain evidence="11 12">NBRC 12334</strain>
    </source>
</reference>
<dbReference type="GO" id="GO:0046677">
    <property type="term" value="P:response to antibiotic"/>
    <property type="evidence" value="ECO:0007669"/>
    <property type="project" value="UniProtKB-KW"/>
</dbReference>
<accession>A0A4Y3PJS4</accession>
<keyword evidence="7 10" id="KW-1133">Transmembrane helix</keyword>
<feature type="transmembrane region" description="Helical" evidence="10">
    <location>
        <begin position="142"/>
        <end position="163"/>
    </location>
</feature>
<proteinExistence type="inferred from homology"/>
<keyword evidence="5" id="KW-1003">Cell membrane</keyword>
<feature type="transmembrane region" description="Helical" evidence="10">
    <location>
        <begin position="200"/>
        <end position="221"/>
    </location>
</feature>
<evidence type="ECO:0000256" key="3">
    <source>
        <dbReference type="ARBA" id="ARBA00022106"/>
    </source>
</evidence>
<evidence type="ECO:0000256" key="8">
    <source>
        <dbReference type="ARBA" id="ARBA00023136"/>
    </source>
</evidence>
<evidence type="ECO:0000256" key="4">
    <source>
        <dbReference type="ARBA" id="ARBA00022448"/>
    </source>
</evidence>
<dbReference type="InterPro" id="IPR002528">
    <property type="entry name" value="MATE_fam"/>
</dbReference>
<dbReference type="GO" id="GO:0015297">
    <property type="term" value="F:antiporter activity"/>
    <property type="evidence" value="ECO:0007669"/>
    <property type="project" value="InterPro"/>
</dbReference>
<dbReference type="NCBIfam" id="TIGR00797">
    <property type="entry name" value="matE"/>
    <property type="match status" value="1"/>
</dbReference>
<evidence type="ECO:0000313" key="12">
    <source>
        <dbReference type="Proteomes" id="UP000316882"/>
    </source>
</evidence>
<name>A0A4Y3PJS4_BREPA</name>
<dbReference type="Pfam" id="PF01554">
    <property type="entry name" value="MatE"/>
    <property type="match status" value="2"/>
</dbReference>
<dbReference type="InterPro" id="IPR045070">
    <property type="entry name" value="MATE_MepA-like"/>
</dbReference>
<feature type="transmembrane region" description="Helical" evidence="10">
    <location>
        <begin position="99"/>
        <end position="122"/>
    </location>
</feature>